<keyword evidence="2" id="KW-0596">Phosphopantetheine</keyword>
<feature type="domain" description="Carrier" evidence="4">
    <location>
        <begin position="1563"/>
        <end position="1637"/>
    </location>
</feature>
<dbReference type="GO" id="GO:0003824">
    <property type="term" value="F:catalytic activity"/>
    <property type="evidence" value="ECO:0007669"/>
    <property type="project" value="InterPro"/>
</dbReference>
<dbReference type="FunFam" id="2.30.38.10:FF:000001">
    <property type="entry name" value="Non-ribosomal peptide synthetase PvdI"/>
    <property type="match status" value="1"/>
</dbReference>
<dbReference type="SUPFAM" id="SSF52777">
    <property type="entry name" value="CoA-dependent acyltransferases"/>
    <property type="match status" value="2"/>
</dbReference>
<dbReference type="InterPro" id="IPR020806">
    <property type="entry name" value="PKS_PP-bd"/>
</dbReference>
<dbReference type="Gene3D" id="2.30.38.10">
    <property type="entry name" value="Luciferase, Domain 3"/>
    <property type="match status" value="1"/>
</dbReference>
<dbReference type="GO" id="GO:0043041">
    <property type="term" value="P:amino acid activation for nonribosomal peptide biosynthetic process"/>
    <property type="evidence" value="ECO:0007669"/>
    <property type="project" value="TreeGrafter"/>
</dbReference>
<evidence type="ECO:0000313" key="5">
    <source>
        <dbReference type="EMBL" id="QIS24549.1"/>
    </source>
</evidence>
<dbReference type="FunFam" id="3.40.50.12780:FF:000012">
    <property type="entry name" value="Non-ribosomal peptide synthetase"/>
    <property type="match status" value="1"/>
</dbReference>
<dbReference type="InterPro" id="IPR006162">
    <property type="entry name" value="Ppantetheine_attach_site"/>
</dbReference>
<dbReference type="Gene3D" id="1.10.1200.10">
    <property type="entry name" value="ACP-like"/>
    <property type="match status" value="2"/>
</dbReference>
<dbReference type="InterPro" id="IPR020845">
    <property type="entry name" value="AMP-binding_CS"/>
</dbReference>
<dbReference type="InterPro" id="IPR010071">
    <property type="entry name" value="AA_adenyl_dom"/>
</dbReference>
<feature type="domain" description="Carrier" evidence="4">
    <location>
        <begin position="508"/>
        <end position="583"/>
    </location>
</feature>
<dbReference type="SUPFAM" id="SSF47336">
    <property type="entry name" value="ACP-like"/>
    <property type="match status" value="2"/>
</dbReference>
<dbReference type="Pfam" id="PF00501">
    <property type="entry name" value="AMP-binding"/>
    <property type="match status" value="2"/>
</dbReference>
<dbReference type="CDD" id="cd19531">
    <property type="entry name" value="LCL_NRPS-like"/>
    <property type="match status" value="1"/>
</dbReference>
<dbReference type="Pfam" id="PF00550">
    <property type="entry name" value="PP-binding"/>
    <property type="match status" value="2"/>
</dbReference>
<dbReference type="InterPro" id="IPR023213">
    <property type="entry name" value="CAT-like_dom_sf"/>
</dbReference>
<comment type="cofactor">
    <cofactor evidence="1">
        <name>pantetheine 4'-phosphate</name>
        <dbReference type="ChEBI" id="CHEBI:47942"/>
    </cofactor>
</comment>
<dbReference type="GO" id="GO:0008610">
    <property type="term" value="P:lipid biosynthetic process"/>
    <property type="evidence" value="ECO:0007669"/>
    <property type="project" value="UniProtKB-ARBA"/>
</dbReference>
<reference evidence="5 6" key="1">
    <citation type="journal article" date="2019" name="ACS Chem. Biol.">
        <title>Identification and Mobilization of a Cryptic Antibiotic Biosynthesis Gene Locus from a Human-Pathogenic Nocardia Isolate.</title>
        <authorList>
            <person name="Herisse M."/>
            <person name="Ishida K."/>
            <person name="Porter J.L."/>
            <person name="Howden B."/>
            <person name="Hertweck C."/>
            <person name="Stinear T.P."/>
            <person name="Pidot S.J."/>
        </authorList>
    </citation>
    <scope>NUCLEOTIDE SEQUENCE [LARGE SCALE GENOMIC DNA]</scope>
    <source>
        <strain evidence="5 6">AUSMDU00012715</strain>
    </source>
</reference>
<dbReference type="InterPro" id="IPR025110">
    <property type="entry name" value="AMP-bd_C"/>
</dbReference>
<dbReference type="UniPathway" id="UPA00011"/>
<evidence type="ECO:0000256" key="3">
    <source>
        <dbReference type="ARBA" id="ARBA00022553"/>
    </source>
</evidence>
<dbReference type="Gene3D" id="3.40.50.12780">
    <property type="entry name" value="N-terminal domain of ligase-like"/>
    <property type="match status" value="1"/>
</dbReference>
<organism evidence="5 6">
    <name type="scientific">Nocardia terpenica</name>
    <dbReference type="NCBI Taxonomy" id="455432"/>
    <lineage>
        <taxon>Bacteria</taxon>
        <taxon>Bacillati</taxon>
        <taxon>Actinomycetota</taxon>
        <taxon>Actinomycetes</taxon>
        <taxon>Mycobacteriales</taxon>
        <taxon>Nocardiaceae</taxon>
        <taxon>Nocardia</taxon>
    </lineage>
</organism>
<dbReference type="PROSITE" id="PS00455">
    <property type="entry name" value="AMP_BINDING"/>
    <property type="match status" value="1"/>
</dbReference>
<dbReference type="InterPro" id="IPR042099">
    <property type="entry name" value="ANL_N_sf"/>
</dbReference>
<dbReference type="GO" id="GO:0044550">
    <property type="term" value="P:secondary metabolite biosynthetic process"/>
    <property type="evidence" value="ECO:0007669"/>
    <property type="project" value="TreeGrafter"/>
</dbReference>
<dbReference type="InterPro" id="IPR009081">
    <property type="entry name" value="PP-bd_ACP"/>
</dbReference>
<accession>A0A6G9ZFY1</accession>
<evidence type="ECO:0000259" key="4">
    <source>
        <dbReference type="PROSITE" id="PS50075"/>
    </source>
</evidence>
<dbReference type="SMART" id="SM00823">
    <property type="entry name" value="PKS_PP"/>
    <property type="match status" value="2"/>
</dbReference>
<dbReference type="Gene3D" id="3.30.300.30">
    <property type="match status" value="2"/>
</dbReference>
<dbReference type="SUPFAM" id="SSF56801">
    <property type="entry name" value="Acetyl-CoA synthetase-like"/>
    <property type="match status" value="2"/>
</dbReference>
<dbReference type="InterPro" id="IPR001242">
    <property type="entry name" value="Condensation_dom"/>
</dbReference>
<dbReference type="Gene3D" id="3.30.559.10">
    <property type="entry name" value="Chloramphenicol acetyltransferase-like domain"/>
    <property type="match status" value="1"/>
</dbReference>
<dbReference type="PANTHER" id="PTHR45527:SF1">
    <property type="entry name" value="FATTY ACID SYNTHASE"/>
    <property type="match status" value="1"/>
</dbReference>
<dbReference type="EMBL" id="CP046173">
    <property type="protein sequence ID" value="QIS24549.1"/>
    <property type="molecule type" value="Genomic_DNA"/>
</dbReference>
<dbReference type="PANTHER" id="PTHR45527">
    <property type="entry name" value="NONRIBOSOMAL PEPTIDE SYNTHETASE"/>
    <property type="match status" value="1"/>
</dbReference>
<dbReference type="InterPro" id="IPR000873">
    <property type="entry name" value="AMP-dep_synth/lig_dom"/>
</dbReference>
<evidence type="ECO:0000256" key="2">
    <source>
        <dbReference type="ARBA" id="ARBA00022450"/>
    </source>
</evidence>
<dbReference type="NCBIfam" id="TIGR01733">
    <property type="entry name" value="AA-adenyl-dom"/>
    <property type="match status" value="2"/>
</dbReference>
<evidence type="ECO:0000313" key="6">
    <source>
        <dbReference type="Proteomes" id="UP000500953"/>
    </source>
</evidence>
<dbReference type="Proteomes" id="UP000500953">
    <property type="component" value="Chromosome"/>
</dbReference>
<sequence>MELPLLIPALIARQAAATPEAIAVVADDSTVTYAQLIARADRIATLLNDLGVGPDALVGVCLPRSIDMVAVLLGVWRAGAGYLPLDPDQPAQRLSWILRDTAVRYVITEEKLAGLVTNAGAEPVILSLRQLPATRPAPVAVDGRNVAYAIYTSGSTGFPKGVMVDHAGIANRVRWTVDKHNLTAGDRVLQKTTLTFDAACWEVFAPLTCGAAVVLSPVGSERDPAAIVRAVVEHRITVLQVVPSVLRLLVEEPGWERCTSLRLVFCAGEPLHAELAQRALLPLSAELWNTYGPTECSIDIAAHRFDPAQVSGPVLIGRPIRGMRVLVLDDDGSPAPIGVPGELYAGGVGVARGYMGRPGQTADRFVPDPYSTTPGARLYRTGDRVRWQPDGALEYLGRLDHQVKVNGVRIEPGEIENMLSTHPDVRAAVVTAYEIADGSKRLAAYLQPRKPGVLAELRTYMSKRLPESHIPSAFVEMAELPLTINGKIDRSALPVPGGTDHGGAGTVAPRDAAEQLVADIWQKLLKLNGFGVRDDFFTLGGTSLQLTRLASQLGSVTGQPIHPRQLLTATTVEAQARLITPASGAPDDRAAHPVIRPVPRDGALPLSYGQRRLWFMDRANPDSTEYIATVFLPVPADAPDHSVQEALDTLVARHESLRTRFALRDGEPVQHIDPPEPVVLRRVRVGREQLSGFFREEFSRSFDLQQGRLLRAALIDVTDGARMVLLTVHHIVCDGWSTAILEGEFAELLAAERERRAADLPALTTQYADYAYWQREQLTENRLRRELDFWRETLDGATPLSPVTDRPRPEVRDGQGDYISFEVPRHVASALIDVGQQHGATFFMTLLTAYSTLLARYTGTWDIPIGTPVAGRDQPETEHIVGFFLNSLVLRCALDGRLTFAEALDRVRDASKDAFAHQDLPFDFLVAELAPERDLSRTPLFQVAFDLHDESFNDAAMELIDGRTLQESWQIAHTDLTLLMRRRPDGTVIGGFEYAVSLYERATIQRLADNFVRLLTALAVDSSARLGTVAFLSEEEAHQLDRWGRAESPGVERSVPEEIAARAAAAPDAVAVTSDGESLSFNELEIRANQLAWELRAAGAGPESVVGVLLERGVRLVVALLAVWKAGASFIPMDPGHPMGRSVTMLEAAGALLLISQEKYSSGMARGFTGRVLCVDAAEDASRIAGRPTAAPPLRTDSDRLAYVIFTSGSTGRPKGVSVTHRGLANHVAWAAAELAGRGTGGSALFSSVAFDLVVPNIWAPLVSGQRVVVFPQDLDLAELGSRLVEAGPFSFLKLTPGHLEILSHQVSDEQAAALAAVIVVAGEALPAALARRWAELLGPERLINEYGPTEVSVGTCVLPVVGDSVGGAGVVPIGRPLPGLVMKILDEDMQLVPLGAEGELFVGGTGVARGYAGISGLTAERFVPDFDGRAPGARLYRTGDRARWNARGEAEFLGRVDHQIKIRGYRVDPGEVQSALVAHPRIREAAVVATGEGTPEIRLAAYIVADDPAVLEELPGYCAARLPEYMVPSTFTLLDQVPLNSNGKLDRSRLSAPESVPDRTVAPRSVVEERIADIWFGLLGTRLGIHDDFFRSGGNSILAIRLIAGIQVEFGVNLAVRDIFEAPTIAGMGQAVEQYIKNEIAQMSDSEVADLILEERD</sequence>
<dbReference type="FunFam" id="3.40.50.980:FF:000001">
    <property type="entry name" value="Non-ribosomal peptide synthetase"/>
    <property type="match status" value="2"/>
</dbReference>
<dbReference type="InterPro" id="IPR036736">
    <property type="entry name" value="ACP-like_sf"/>
</dbReference>
<dbReference type="PROSITE" id="PS50075">
    <property type="entry name" value="CARRIER"/>
    <property type="match status" value="2"/>
</dbReference>
<evidence type="ECO:0000256" key="1">
    <source>
        <dbReference type="ARBA" id="ARBA00001957"/>
    </source>
</evidence>
<dbReference type="Gene3D" id="3.30.559.30">
    <property type="entry name" value="Nonribosomal peptide synthetase, condensation domain"/>
    <property type="match status" value="1"/>
</dbReference>
<name>A0A6G9ZFY1_9NOCA</name>
<dbReference type="CDD" id="cd05930">
    <property type="entry name" value="A_NRPS"/>
    <property type="match status" value="2"/>
</dbReference>
<dbReference type="PROSITE" id="PS00012">
    <property type="entry name" value="PHOSPHOPANTETHEINE"/>
    <property type="match status" value="1"/>
</dbReference>
<proteinExistence type="predicted"/>
<dbReference type="Pfam" id="PF00668">
    <property type="entry name" value="Condensation"/>
    <property type="match status" value="1"/>
</dbReference>
<dbReference type="InterPro" id="IPR045851">
    <property type="entry name" value="AMP-bd_C_sf"/>
</dbReference>
<dbReference type="Pfam" id="PF13193">
    <property type="entry name" value="AMP-binding_C"/>
    <property type="match status" value="2"/>
</dbReference>
<dbReference type="Gene3D" id="3.40.50.980">
    <property type="match status" value="2"/>
</dbReference>
<dbReference type="GO" id="GO:0005737">
    <property type="term" value="C:cytoplasm"/>
    <property type="evidence" value="ECO:0007669"/>
    <property type="project" value="TreeGrafter"/>
</dbReference>
<protein>
    <submittedName>
        <fullName evidence="5">Amino acid adenylation domain-containing protein</fullName>
    </submittedName>
</protein>
<keyword evidence="3" id="KW-0597">Phosphoprotein</keyword>
<dbReference type="GO" id="GO:0031177">
    <property type="term" value="F:phosphopantetheine binding"/>
    <property type="evidence" value="ECO:0007669"/>
    <property type="project" value="InterPro"/>
</dbReference>
<gene>
    <name evidence="5" type="ORF">F6W96_30625</name>
</gene>